<dbReference type="InterPro" id="IPR051531">
    <property type="entry name" value="N-acetyltransferase"/>
</dbReference>
<dbReference type="EC" id="2.3.1.-" evidence="2"/>
<evidence type="ECO:0000259" key="1">
    <source>
        <dbReference type="PROSITE" id="PS51186"/>
    </source>
</evidence>
<dbReference type="InterPro" id="IPR000182">
    <property type="entry name" value="GNAT_dom"/>
</dbReference>
<protein>
    <submittedName>
        <fullName evidence="2">Ribosomal N-acetyltransferase YdaF</fullName>
        <ecNumber evidence="2">2.3.1.-</ecNumber>
    </submittedName>
</protein>
<sequence>MTCLITERLTMRRCQPSDFEAMQDLVSDIDVVRMTSSWPYPADPELTRSRCQPFDPKQGMVGVVLHEGMLVGSMGLAQKPDEDPQLGYMFARAHWGRGYATEMGRALINHCWAQYDWSLIRADAFADNPASAHVLEKLGFEELGSSTGHSVARGESHPLRNFQLLRPQS</sequence>
<proteinExistence type="predicted"/>
<dbReference type="Proteomes" id="UP000244911">
    <property type="component" value="Unassembled WGS sequence"/>
</dbReference>
<evidence type="ECO:0000313" key="2">
    <source>
        <dbReference type="EMBL" id="SPF76308.1"/>
    </source>
</evidence>
<dbReference type="Pfam" id="PF13302">
    <property type="entry name" value="Acetyltransf_3"/>
    <property type="match status" value="1"/>
</dbReference>
<dbReference type="PANTHER" id="PTHR43792">
    <property type="entry name" value="GNAT FAMILY, PUTATIVE (AFU_ORTHOLOGUE AFUA_3G00765)-RELATED-RELATED"/>
    <property type="match status" value="1"/>
</dbReference>
<accession>A0A2R8AJR9</accession>
<keyword evidence="2" id="KW-0808">Transferase</keyword>
<dbReference type="InterPro" id="IPR016181">
    <property type="entry name" value="Acyl_CoA_acyltransferase"/>
</dbReference>
<gene>
    <name evidence="2" type="primary">ydaF_3</name>
    <name evidence="2" type="ORF">ALP8811_01311</name>
</gene>
<dbReference type="EMBL" id="OMOI01000001">
    <property type="protein sequence ID" value="SPF76308.1"/>
    <property type="molecule type" value="Genomic_DNA"/>
</dbReference>
<dbReference type="Gene3D" id="3.40.630.30">
    <property type="match status" value="1"/>
</dbReference>
<evidence type="ECO:0000313" key="3">
    <source>
        <dbReference type="Proteomes" id="UP000244911"/>
    </source>
</evidence>
<reference evidence="2 3" key="1">
    <citation type="submission" date="2018-03" db="EMBL/GenBank/DDBJ databases">
        <authorList>
            <person name="Keele B.F."/>
        </authorList>
    </citation>
    <scope>NUCLEOTIDE SEQUENCE [LARGE SCALE GENOMIC DNA]</scope>
    <source>
        <strain evidence="2 3">CECT 8811</strain>
    </source>
</reference>
<dbReference type="OrthoDB" id="6293260at2"/>
<keyword evidence="3" id="KW-1185">Reference proteome</keyword>
<organism evidence="2 3">
    <name type="scientific">Aliiroseovarius pelagivivens</name>
    <dbReference type="NCBI Taxonomy" id="1639690"/>
    <lineage>
        <taxon>Bacteria</taxon>
        <taxon>Pseudomonadati</taxon>
        <taxon>Pseudomonadota</taxon>
        <taxon>Alphaproteobacteria</taxon>
        <taxon>Rhodobacterales</taxon>
        <taxon>Paracoccaceae</taxon>
        <taxon>Aliiroseovarius</taxon>
    </lineage>
</organism>
<name>A0A2R8AJR9_9RHOB</name>
<keyword evidence="2" id="KW-0012">Acyltransferase</keyword>
<feature type="domain" description="N-acetyltransferase" evidence="1">
    <location>
        <begin position="9"/>
        <end position="166"/>
    </location>
</feature>
<dbReference type="PROSITE" id="PS51186">
    <property type="entry name" value="GNAT"/>
    <property type="match status" value="1"/>
</dbReference>
<dbReference type="RefSeq" id="WP_108856325.1">
    <property type="nucleotide sequence ID" value="NZ_OMOI01000001.1"/>
</dbReference>
<dbReference type="AlphaFoldDB" id="A0A2R8AJR9"/>
<dbReference type="SUPFAM" id="SSF55729">
    <property type="entry name" value="Acyl-CoA N-acyltransferases (Nat)"/>
    <property type="match status" value="1"/>
</dbReference>
<dbReference type="GO" id="GO:0016747">
    <property type="term" value="F:acyltransferase activity, transferring groups other than amino-acyl groups"/>
    <property type="evidence" value="ECO:0007669"/>
    <property type="project" value="InterPro"/>
</dbReference>